<name>A0A1F6F2F9_9BACT</name>
<dbReference type="PANTHER" id="PTHR43861">
    <property type="entry name" value="TRANS-ACONITATE 2-METHYLTRANSFERASE-RELATED"/>
    <property type="match status" value="1"/>
</dbReference>
<dbReference type="SUPFAM" id="SSF53335">
    <property type="entry name" value="S-adenosyl-L-methionine-dependent methyltransferases"/>
    <property type="match status" value="1"/>
</dbReference>
<gene>
    <name evidence="2" type="ORF">A3A39_03035</name>
</gene>
<dbReference type="Gene3D" id="3.40.50.150">
    <property type="entry name" value="Vaccinia Virus protein VP39"/>
    <property type="match status" value="1"/>
</dbReference>
<evidence type="ECO:0000313" key="2">
    <source>
        <dbReference type="EMBL" id="OGG80040.1"/>
    </source>
</evidence>
<dbReference type="InterPro" id="IPR013217">
    <property type="entry name" value="Methyltransf_12"/>
</dbReference>
<comment type="caution">
    <text evidence="2">The sequence shown here is derived from an EMBL/GenBank/DDBJ whole genome shotgun (WGS) entry which is preliminary data.</text>
</comment>
<dbReference type="AlphaFoldDB" id="A0A1F6F2F9"/>
<protein>
    <recommendedName>
        <fullName evidence="1">Methyltransferase type 12 domain-containing protein</fullName>
    </recommendedName>
</protein>
<dbReference type="CDD" id="cd02440">
    <property type="entry name" value="AdoMet_MTases"/>
    <property type="match status" value="1"/>
</dbReference>
<evidence type="ECO:0000313" key="3">
    <source>
        <dbReference type="Proteomes" id="UP000177372"/>
    </source>
</evidence>
<dbReference type="Proteomes" id="UP000177372">
    <property type="component" value="Unassembled WGS sequence"/>
</dbReference>
<accession>A0A1F6F2F9</accession>
<evidence type="ECO:0000259" key="1">
    <source>
        <dbReference type="Pfam" id="PF08242"/>
    </source>
</evidence>
<dbReference type="InterPro" id="IPR029063">
    <property type="entry name" value="SAM-dependent_MTases_sf"/>
</dbReference>
<dbReference type="STRING" id="1798512.A3A39_03035"/>
<dbReference type="EMBL" id="MFLZ01000014">
    <property type="protein sequence ID" value="OGG80040.1"/>
    <property type="molecule type" value="Genomic_DNA"/>
</dbReference>
<organism evidence="2 3">
    <name type="scientific">Candidatus Kaiserbacteria bacterium RIFCSPLOWO2_01_FULL_54_13</name>
    <dbReference type="NCBI Taxonomy" id="1798512"/>
    <lineage>
        <taxon>Bacteria</taxon>
        <taxon>Candidatus Kaiseribacteriota</taxon>
    </lineage>
</organism>
<reference evidence="2 3" key="1">
    <citation type="journal article" date="2016" name="Nat. Commun.">
        <title>Thousands of microbial genomes shed light on interconnected biogeochemical processes in an aquifer system.</title>
        <authorList>
            <person name="Anantharaman K."/>
            <person name="Brown C.T."/>
            <person name="Hug L.A."/>
            <person name="Sharon I."/>
            <person name="Castelle C.J."/>
            <person name="Probst A.J."/>
            <person name="Thomas B.C."/>
            <person name="Singh A."/>
            <person name="Wilkins M.J."/>
            <person name="Karaoz U."/>
            <person name="Brodie E.L."/>
            <person name="Williams K.H."/>
            <person name="Hubbard S.S."/>
            <person name="Banfield J.F."/>
        </authorList>
    </citation>
    <scope>NUCLEOTIDE SEQUENCE [LARGE SCALE GENOMIC DNA]</scope>
</reference>
<dbReference type="Pfam" id="PF08242">
    <property type="entry name" value="Methyltransf_12"/>
    <property type="match status" value="1"/>
</dbReference>
<feature type="domain" description="Methyltransferase type 12" evidence="1">
    <location>
        <begin position="34"/>
        <end position="124"/>
    </location>
</feature>
<proteinExistence type="predicted"/>
<sequence length="227" mass="26171">MKYIGEELFLFQKAVRWKWYWSRIIKPYMHGDVLEVGAGIGANTRLFLDTDFQRWVCLEPDPELLREARARVPSSRRHEFVAGTISDIKEKFDVVFYIDVLEHIKDDSHEMQRAAEHLKPGGTLIVLVPAHQWLYSPFDKAVGHVRRYTKRTLRDTAPPSLRLEKLIYLDSVGLLASIGNKLFLRQTMPTLAQIRAWDVLFVPISKQIDPLLGHRVGKSVLGIWSAP</sequence>